<evidence type="ECO:0000313" key="2">
    <source>
        <dbReference type="Proteomes" id="UP001314796"/>
    </source>
</evidence>
<keyword evidence="2" id="KW-1185">Reference proteome</keyword>
<comment type="caution">
    <text evidence="1">The sequence shown here is derived from an EMBL/GenBank/DDBJ whole genome shotgun (WGS) entry which is preliminary data.</text>
</comment>
<dbReference type="SUPFAM" id="SSF140500">
    <property type="entry name" value="BAS1536-like"/>
    <property type="match status" value="1"/>
</dbReference>
<accession>A0ABS2NQX5</accession>
<reference evidence="1 2" key="1">
    <citation type="submission" date="2021-01" db="EMBL/GenBank/DDBJ databases">
        <title>Genomic Encyclopedia of Type Strains, Phase IV (KMG-IV): sequencing the most valuable type-strain genomes for metagenomic binning, comparative biology and taxonomic classification.</title>
        <authorList>
            <person name="Goeker M."/>
        </authorList>
    </citation>
    <scope>NUCLEOTIDE SEQUENCE [LARGE SCALE GENOMIC DNA]</scope>
    <source>
        <strain evidence="1 2">DSM 25890</strain>
    </source>
</reference>
<dbReference type="InterPro" id="IPR037208">
    <property type="entry name" value="Spo0E-like_sf"/>
</dbReference>
<proteinExistence type="predicted"/>
<sequence length="54" mass="6587">MEDIKQLKDEIATLKNKLRRFLEDEESDVNEILEINFKIDDLINKFYRLQRKSS</sequence>
<dbReference type="EMBL" id="JAFBEE010000012">
    <property type="protein sequence ID" value="MBM7615360.1"/>
    <property type="molecule type" value="Genomic_DNA"/>
</dbReference>
<name>A0ABS2NQX5_9FIRM</name>
<protein>
    <submittedName>
        <fullName evidence="1">Septal ring factor EnvC (AmiA/AmiB activator)</fullName>
    </submittedName>
</protein>
<organism evidence="1 2">
    <name type="scientific">Alkaliphilus hydrothermalis</name>
    <dbReference type="NCBI Taxonomy" id="1482730"/>
    <lineage>
        <taxon>Bacteria</taxon>
        <taxon>Bacillati</taxon>
        <taxon>Bacillota</taxon>
        <taxon>Clostridia</taxon>
        <taxon>Peptostreptococcales</taxon>
        <taxon>Natronincolaceae</taxon>
        <taxon>Alkaliphilus</taxon>
    </lineage>
</organism>
<dbReference type="Proteomes" id="UP001314796">
    <property type="component" value="Unassembled WGS sequence"/>
</dbReference>
<gene>
    <name evidence="1" type="ORF">JOC73_001930</name>
</gene>
<evidence type="ECO:0000313" key="1">
    <source>
        <dbReference type="EMBL" id="MBM7615360.1"/>
    </source>
</evidence>
<dbReference type="RefSeq" id="WP_204402472.1">
    <property type="nucleotide sequence ID" value="NZ_JAFBEE010000012.1"/>
</dbReference>